<feature type="compositionally biased region" description="Basic and acidic residues" evidence="2">
    <location>
        <begin position="144"/>
        <end position="158"/>
    </location>
</feature>
<feature type="coiled-coil region" evidence="1">
    <location>
        <begin position="844"/>
        <end position="871"/>
    </location>
</feature>
<feature type="compositionally biased region" description="Polar residues" evidence="2">
    <location>
        <begin position="548"/>
        <end position="558"/>
    </location>
</feature>
<evidence type="ECO:0000256" key="1">
    <source>
        <dbReference type="SAM" id="Coils"/>
    </source>
</evidence>
<keyword evidence="1" id="KW-0175">Coiled coil</keyword>
<name>A0AAD6HAA8_9EURO</name>
<feature type="compositionally biased region" description="Pro residues" evidence="2">
    <location>
        <begin position="351"/>
        <end position="364"/>
    </location>
</feature>
<feature type="compositionally biased region" description="Polar residues" evidence="2">
    <location>
        <begin position="814"/>
        <end position="825"/>
    </location>
</feature>
<feature type="compositionally biased region" description="Polar residues" evidence="2">
    <location>
        <begin position="418"/>
        <end position="430"/>
    </location>
</feature>
<reference evidence="3" key="2">
    <citation type="submission" date="2023-01" db="EMBL/GenBank/DDBJ databases">
        <authorList>
            <person name="Petersen C."/>
        </authorList>
    </citation>
    <scope>NUCLEOTIDE SEQUENCE</scope>
    <source>
        <strain evidence="3">IBT 17514</strain>
    </source>
</reference>
<feature type="compositionally biased region" description="Pro residues" evidence="2">
    <location>
        <begin position="487"/>
        <end position="496"/>
    </location>
</feature>
<comment type="caution">
    <text evidence="3">The sequence shown here is derived from an EMBL/GenBank/DDBJ whole genome shotgun (WGS) entry which is preliminary data.</text>
</comment>
<feature type="compositionally biased region" description="Basic and acidic residues" evidence="2">
    <location>
        <begin position="721"/>
        <end position="740"/>
    </location>
</feature>
<organism evidence="3 4">
    <name type="scientific">Penicillium malachiteum</name>
    <dbReference type="NCBI Taxonomy" id="1324776"/>
    <lineage>
        <taxon>Eukaryota</taxon>
        <taxon>Fungi</taxon>
        <taxon>Dikarya</taxon>
        <taxon>Ascomycota</taxon>
        <taxon>Pezizomycotina</taxon>
        <taxon>Eurotiomycetes</taxon>
        <taxon>Eurotiomycetidae</taxon>
        <taxon>Eurotiales</taxon>
        <taxon>Aspergillaceae</taxon>
        <taxon>Penicillium</taxon>
    </lineage>
</organism>
<evidence type="ECO:0000256" key="2">
    <source>
        <dbReference type="SAM" id="MobiDB-lite"/>
    </source>
</evidence>
<protein>
    <submittedName>
        <fullName evidence="3">Uncharacterized protein</fullName>
    </submittedName>
</protein>
<feature type="compositionally biased region" description="Basic and acidic residues" evidence="2">
    <location>
        <begin position="166"/>
        <end position="181"/>
    </location>
</feature>
<proteinExistence type="predicted"/>
<feature type="compositionally biased region" description="Low complexity" evidence="2">
    <location>
        <begin position="295"/>
        <end position="329"/>
    </location>
</feature>
<dbReference type="Proteomes" id="UP001215712">
    <property type="component" value="Unassembled WGS sequence"/>
</dbReference>
<reference evidence="3" key="1">
    <citation type="journal article" date="2023" name="IMA Fungus">
        <title>Comparative genomic study of the Penicillium genus elucidates a diverse pangenome and 15 lateral gene transfer events.</title>
        <authorList>
            <person name="Petersen C."/>
            <person name="Sorensen T."/>
            <person name="Nielsen M.R."/>
            <person name="Sondergaard T.E."/>
            <person name="Sorensen J.L."/>
            <person name="Fitzpatrick D.A."/>
            <person name="Frisvad J.C."/>
            <person name="Nielsen K.L."/>
        </authorList>
    </citation>
    <scope>NUCLEOTIDE SEQUENCE</scope>
    <source>
        <strain evidence="3">IBT 17514</strain>
    </source>
</reference>
<dbReference type="EMBL" id="JAQJAN010000023">
    <property type="protein sequence ID" value="KAJ5703289.1"/>
    <property type="molecule type" value="Genomic_DNA"/>
</dbReference>
<feature type="compositionally biased region" description="Low complexity" evidence="2">
    <location>
        <begin position="708"/>
        <end position="719"/>
    </location>
</feature>
<feature type="compositionally biased region" description="Polar residues" evidence="2">
    <location>
        <begin position="247"/>
        <end position="256"/>
    </location>
</feature>
<feature type="compositionally biased region" description="Basic and acidic residues" evidence="2">
    <location>
        <begin position="777"/>
        <end position="786"/>
    </location>
</feature>
<evidence type="ECO:0000313" key="4">
    <source>
        <dbReference type="Proteomes" id="UP001215712"/>
    </source>
</evidence>
<gene>
    <name evidence="3" type="ORF">N7493_011678</name>
</gene>
<feature type="compositionally biased region" description="Polar residues" evidence="2">
    <location>
        <begin position="833"/>
        <end position="842"/>
    </location>
</feature>
<feature type="compositionally biased region" description="Basic and acidic residues" evidence="2">
    <location>
        <begin position="109"/>
        <end position="131"/>
    </location>
</feature>
<dbReference type="AlphaFoldDB" id="A0AAD6HAA8"/>
<feature type="region of interest" description="Disordered" evidence="2">
    <location>
        <begin position="222"/>
        <end position="842"/>
    </location>
</feature>
<accession>A0AAD6HAA8</accession>
<feature type="compositionally biased region" description="Polar residues" evidence="2">
    <location>
        <begin position="330"/>
        <end position="345"/>
    </location>
</feature>
<feature type="compositionally biased region" description="Basic and acidic residues" evidence="2">
    <location>
        <begin position="560"/>
        <end position="577"/>
    </location>
</feature>
<evidence type="ECO:0000313" key="3">
    <source>
        <dbReference type="EMBL" id="KAJ5703289.1"/>
    </source>
</evidence>
<sequence>MPSSITSPPDSARTRGSGPRPQARSAGMAERPSRNESLSDLVRFFQTQNMPLPAPSSESPKIGSPDSTTALPAVVSPEPKEPMNELATVSLKEQSKPLHRRLLQFTQRQKKDSSLPRSKVDENKKQIEALQREGYLLSTTKPKSGLDRPKNSMDRSKTSFDWPKNSLERKFSKSKKQDVEAIGRPWLSRSDSSRSSIDPKRRLASLDLDDFGSMLDVAVSLSEFDDTSPPPYQPSTPNALVSRGSPIPSSLSTSALSMPRASSEACSRDNDRSMSSSASVVGTQASGLKDDELSRPSSSIKSSTRIIDQGNQASSRPSSIPSISATTTTEQSLGSEPDTAQTTQQPKAPSHSPPNPPGNTPSPPSLKLFPDVAPPHISSKNAWRLSGTPRYQTTTKTAPPAKPDANSESSKPRASLDVPQQQTETGSLASTKKEEEPTCSGAMGIAISTDSASPEVKKPQTVADSAQGQRKSRPPSLAMGTLKAFPLPAPTRPLPSIPKSNTLAPPVDSRIPSTVRAIRSASKICDIPPSQPSPIAEEPPRDPDQRPATVQGQVSNGRSPDGDDKKSSAKITPERPKSTSPEQYTPRRRSSSVGVSRIQEFPESPDRSDDQVANGQPLADSPVLGKLPEKSHVKRATLKGLHINPRADRKHLPFGLPSPPPTASLPAEPSSQQSTERVAHRNYTAPISSSVNHPKNMDMCYGPHSHRASMISRSNSSRSSLRHESIPESSFEHSSARDESPIASSDDEAFGPSGGKQRPLVIDEKQKQKQKAHPVRRGYETADGRSRPGRLRYPGPIRPSTPQGRRNNAADKSLSPQSAYSQSTMRSRDSQSSHRVPTSSQTANHILEDRIAKLEHQNQVLQAALMAALNAGIKPNIDLHESAVPLNFNAAAASNSYQGRFASRPDSWMSSSRGSEISGFDTPGSVIDARANTRQLENMFEDGEAGWLSDKSSIGGVHSMSRHR</sequence>
<keyword evidence="4" id="KW-1185">Reference proteome</keyword>
<feature type="compositionally biased region" description="Polar residues" evidence="2">
    <location>
        <begin position="273"/>
        <end position="286"/>
    </location>
</feature>
<feature type="region of interest" description="Disordered" evidence="2">
    <location>
        <begin position="1"/>
        <end position="205"/>
    </location>
</feature>